<evidence type="ECO:0000313" key="2">
    <source>
        <dbReference type="Proteomes" id="UP000249829"/>
    </source>
</evidence>
<dbReference type="AlphaFoldDB" id="A0A2V5H9N2"/>
<protein>
    <submittedName>
        <fullName evidence="1">Uncharacterized protein</fullName>
    </submittedName>
</protein>
<dbReference type="EMBL" id="KZ825120">
    <property type="protein sequence ID" value="PYI21049.1"/>
    <property type="molecule type" value="Genomic_DNA"/>
</dbReference>
<name>A0A2V5H9N2_ASPV1</name>
<organism evidence="1 2">
    <name type="scientific">Aspergillus violaceofuscus (strain CBS 115571)</name>
    <dbReference type="NCBI Taxonomy" id="1450538"/>
    <lineage>
        <taxon>Eukaryota</taxon>
        <taxon>Fungi</taxon>
        <taxon>Dikarya</taxon>
        <taxon>Ascomycota</taxon>
        <taxon>Pezizomycotina</taxon>
        <taxon>Eurotiomycetes</taxon>
        <taxon>Eurotiomycetidae</taxon>
        <taxon>Eurotiales</taxon>
        <taxon>Aspergillaceae</taxon>
        <taxon>Aspergillus</taxon>
    </lineage>
</organism>
<reference evidence="1 2" key="1">
    <citation type="submission" date="2018-02" db="EMBL/GenBank/DDBJ databases">
        <title>The genomes of Aspergillus section Nigri reveals drivers in fungal speciation.</title>
        <authorList>
            <consortium name="DOE Joint Genome Institute"/>
            <person name="Vesth T.C."/>
            <person name="Nybo J."/>
            <person name="Theobald S."/>
            <person name="Brandl J."/>
            <person name="Frisvad J.C."/>
            <person name="Nielsen K.F."/>
            <person name="Lyhne E.K."/>
            <person name="Kogle M.E."/>
            <person name="Kuo A."/>
            <person name="Riley R."/>
            <person name="Clum A."/>
            <person name="Nolan M."/>
            <person name="Lipzen A."/>
            <person name="Salamov A."/>
            <person name="Henrissat B."/>
            <person name="Wiebenga A."/>
            <person name="De vries R.P."/>
            <person name="Grigoriev I.V."/>
            <person name="Mortensen U.H."/>
            <person name="Andersen M.R."/>
            <person name="Baker S.E."/>
        </authorList>
    </citation>
    <scope>NUCLEOTIDE SEQUENCE [LARGE SCALE GENOMIC DNA]</scope>
    <source>
        <strain evidence="1 2">CBS 115571</strain>
    </source>
</reference>
<gene>
    <name evidence="1" type="ORF">BO99DRAFT_96601</name>
</gene>
<accession>A0A2V5H9N2</accession>
<keyword evidence="2" id="KW-1185">Reference proteome</keyword>
<evidence type="ECO:0000313" key="1">
    <source>
        <dbReference type="EMBL" id="PYI21049.1"/>
    </source>
</evidence>
<dbReference type="Proteomes" id="UP000249829">
    <property type="component" value="Unassembled WGS sequence"/>
</dbReference>
<sequence length="103" mass="11573">MHETLRSKWSRGWIGVLLASKAPTNSLRLHSISSGISCTACAVSTGRAHGNSLTDHLDVWRQAMLQSIFALLDLCLIATQHWGSFFTQVTKCFKILYRVVRRL</sequence>
<proteinExistence type="predicted"/>